<accession>A0A3B0XP27</accession>
<name>A0A3B0XP27_9ZZZZ</name>
<reference evidence="2" key="1">
    <citation type="submission" date="2018-06" db="EMBL/GenBank/DDBJ databases">
        <authorList>
            <person name="Zhirakovskaya E."/>
        </authorList>
    </citation>
    <scope>NUCLEOTIDE SEQUENCE</scope>
</reference>
<organism evidence="2">
    <name type="scientific">hydrothermal vent metagenome</name>
    <dbReference type="NCBI Taxonomy" id="652676"/>
    <lineage>
        <taxon>unclassified sequences</taxon>
        <taxon>metagenomes</taxon>
        <taxon>ecological metagenomes</taxon>
    </lineage>
</organism>
<dbReference type="AlphaFoldDB" id="A0A3B0XP27"/>
<sequence length="30" mass="3343">MSDVYQTPEANLMNDEAHDADYGSIEKAIN</sequence>
<gene>
    <name evidence="2" type="ORF">MNBD_GAMMA10-2970</name>
</gene>
<proteinExistence type="predicted"/>
<protein>
    <submittedName>
        <fullName evidence="2">Uncharacterized protein</fullName>
    </submittedName>
</protein>
<feature type="non-terminal residue" evidence="2">
    <location>
        <position position="30"/>
    </location>
</feature>
<feature type="region of interest" description="Disordered" evidence="1">
    <location>
        <begin position="1"/>
        <end position="30"/>
    </location>
</feature>
<evidence type="ECO:0000256" key="1">
    <source>
        <dbReference type="SAM" id="MobiDB-lite"/>
    </source>
</evidence>
<dbReference type="EMBL" id="UOFJ01000115">
    <property type="protein sequence ID" value="VAW63639.1"/>
    <property type="molecule type" value="Genomic_DNA"/>
</dbReference>
<evidence type="ECO:0000313" key="2">
    <source>
        <dbReference type="EMBL" id="VAW63639.1"/>
    </source>
</evidence>